<comment type="caution">
    <text evidence="2">The sequence shown here is derived from an EMBL/GenBank/DDBJ whole genome shotgun (WGS) entry which is preliminary data.</text>
</comment>
<accession>A0AAP0PF34</accession>
<evidence type="ECO:0000313" key="3">
    <source>
        <dbReference type="Proteomes" id="UP001419268"/>
    </source>
</evidence>
<dbReference type="EMBL" id="JBBNAG010000004">
    <property type="protein sequence ID" value="KAK9140634.1"/>
    <property type="molecule type" value="Genomic_DNA"/>
</dbReference>
<evidence type="ECO:0000256" key="1">
    <source>
        <dbReference type="SAM" id="MobiDB-lite"/>
    </source>
</evidence>
<proteinExistence type="predicted"/>
<evidence type="ECO:0000313" key="2">
    <source>
        <dbReference type="EMBL" id="KAK9140634.1"/>
    </source>
</evidence>
<name>A0AAP0PF34_9MAGN</name>
<dbReference type="AlphaFoldDB" id="A0AAP0PF34"/>
<reference evidence="2 3" key="1">
    <citation type="submission" date="2024-01" db="EMBL/GenBank/DDBJ databases">
        <title>Genome assemblies of Stephania.</title>
        <authorList>
            <person name="Yang L."/>
        </authorList>
    </citation>
    <scope>NUCLEOTIDE SEQUENCE [LARGE SCALE GENOMIC DNA]</scope>
    <source>
        <strain evidence="2">JXDWG</strain>
        <tissue evidence="2">Leaf</tissue>
    </source>
</reference>
<sequence>MTSCRSADESGGAAAELQCSSRGESATQRTTARGDAEAEGGGSTATQDAGEETAAVTAGTCAARLRQWYGDAASYDPSLLGVAATL</sequence>
<dbReference type="Proteomes" id="UP001419268">
    <property type="component" value="Unassembled WGS sequence"/>
</dbReference>
<feature type="compositionally biased region" description="Polar residues" evidence="1">
    <location>
        <begin position="18"/>
        <end position="31"/>
    </location>
</feature>
<feature type="region of interest" description="Disordered" evidence="1">
    <location>
        <begin position="1"/>
        <end position="52"/>
    </location>
</feature>
<organism evidence="2 3">
    <name type="scientific">Stephania cephalantha</name>
    <dbReference type="NCBI Taxonomy" id="152367"/>
    <lineage>
        <taxon>Eukaryota</taxon>
        <taxon>Viridiplantae</taxon>
        <taxon>Streptophyta</taxon>
        <taxon>Embryophyta</taxon>
        <taxon>Tracheophyta</taxon>
        <taxon>Spermatophyta</taxon>
        <taxon>Magnoliopsida</taxon>
        <taxon>Ranunculales</taxon>
        <taxon>Menispermaceae</taxon>
        <taxon>Menispermoideae</taxon>
        <taxon>Cissampelideae</taxon>
        <taxon>Stephania</taxon>
    </lineage>
</organism>
<protein>
    <submittedName>
        <fullName evidence="2">Uncharacterized protein</fullName>
    </submittedName>
</protein>
<keyword evidence="3" id="KW-1185">Reference proteome</keyword>
<gene>
    <name evidence="2" type="ORF">Scep_010315</name>
</gene>